<comment type="caution">
    <text evidence="1">The sequence shown here is derived from an EMBL/GenBank/DDBJ whole genome shotgun (WGS) entry which is preliminary data.</text>
</comment>
<gene>
    <name evidence="1" type="ORF">KIW84_061213</name>
</gene>
<dbReference type="AlphaFoldDB" id="A0A9D4W3I5"/>
<evidence type="ECO:0000313" key="2">
    <source>
        <dbReference type="Proteomes" id="UP001058974"/>
    </source>
</evidence>
<dbReference type="Gramene" id="Psat06G0121300-T1">
    <property type="protein sequence ID" value="KAI5394452.1"/>
    <property type="gene ID" value="KIW84_061213"/>
</dbReference>
<proteinExistence type="predicted"/>
<protein>
    <submittedName>
        <fullName evidence="1">Uncharacterized protein</fullName>
    </submittedName>
</protein>
<accession>A0A9D4W3I5</accession>
<dbReference type="Proteomes" id="UP001058974">
    <property type="component" value="Chromosome 6"/>
</dbReference>
<dbReference type="InterPro" id="IPR012337">
    <property type="entry name" value="RNaseH-like_sf"/>
</dbReference>
<sequence length="152" mass="17352">MILNVDGSSFGNPVVSGYGGLIRNADDAWVYDFVGNIGYFNILHPELMMLYHGLSITHLVSKFRRMHKSIPIDRVFNFVQNQIKMEANNKDQIVEVGFVVEVVSTEAGDAPLYALECLCMHFHQNVLIPLLDYALLLLWSSCIYRAYLYNFI</sequence>
<name>A0A9D4W3I5_PEA</name>
<dbReference type="SUPFAM" id="SSF53098">
    <property type="entry name" value="Ribonuclease H-like"/>
    <property type="match status" value="1"/>
</dbReference>
<organism evidence="1 2">
    <name type="scientific">Pisum sativum</name>
    <name type="common">Garden pea</name>
    <name type="synonym">Lathyrus oleraceus</name>
    <dbReference type="NCBI Taxonomy" id="3888"/>
    <lineage>
        <taxon>Eukaryota</taxon>
        <taxon>Viridiplantae</taxon>
        <taxon>Streptophyta</taxon>
        <taxon>Embryophyta</taxon>
        <taxon>Tracheophyta</taxon>
        <taxon>Spermatophyta</taxon>
        <taxon>Magnoliopsida</taxon>
        <taxon>eudicotyledons</taxon>
        <taxon>Gunneridae</taxon>
        <taxon>Pentapetalae</taxon>
        <taxon>rosids</taxon>
        <taxon>fabids</taxon>
        <taxon>Fabales</taxon>
        <taxon>Fabaceae</taxon>
        <taxon>Papilionoideae</taxon>
        <taxon>50 kb inversion clade</taxon>
        <taxon>NPAAA clade</taxon>
        <taxon>Hologalegina</taxon>
        <taxon>IRL clade</taxon>
        <taxon>Fabeae</taxon>
        <taxon>Lathyrus</taxon>
    </lineage>
</organism>
<dbReference type="InterPro" id="IPR044730">
    <property type="entry name" value="RNase_H-like_dom_plant"/>
</dbReference>
<reference evidence="1 2" key="1">
    <citation type="journal article" date="2022" name="Nat. Genet.">
        <title>Improved pea reference genome and pan-genome highlight genomic features and evolutionary characteristics.</title>
        <authorList>
            <person name="Yang T."/>
            <person name="Liu R."/>
            <person name="Luo Y."/>
            <person name="Hu S."/>
            <person name="Wang D."/>
            <person name="Wang C."/>
            <person name="Pandey M.K."/>
            <person name="Ge S."/>
            <person name="Xu Q."/>
            <person name="Li N."/>
            <person name="Li G."/>
            <person name="Huang Y."/>
            <person name="Saxena R.K."/>
            <person name="Ji Y."/>
            <person name="Li M."/>
            <person name="Yan X."/>
            <person name="He Y."/>
            <person name="Liu Y."/>
            <person name="Wang X."/>
            <person name="Xiang C."/>
            <person name="Varshney R.K."/>
            <person name="Ding H."/>
            <person name="Gao S."/>
            <person name="Zong X."/>
        </authorList>
    </citation>
    <scope>NUCLEOTIDE SEQUENCE [LARGE SCALE GENOMIC DNA]</scope>
    <source>
        <strain evidence="1 2">cv. Zhongwan 6</strain>
    </source>
</reference>
<dbReference type="EMBL" id="JAMSHJ010000006">
    <property type="protein sequence ID" value="KAI5394452.1"/>
    <property type="molecule type" value="Genomic_DNA"/>
</dbReference>
<evidence type="ECO:0000313" key="1">
    <source>
        <dbReference type="EMBL" id="KAI5394452.1"/>
    </source>
</evidence>
<dbReference type="CDD" id="cd06222">
    <property type="entry name" value="RNase_H_like"/>
    <property type="match status" value="1"/>
</dbReference>
<keyword evidence="2" id="KW-1185">Reference proteome</keyword>